<dbReference type="AlphaFoldDB" id="G7E996"/>
<proteinExistence type="predicted"/>
<reference evidence="3 4" key="1">
    <citation type="journal article" date="2011" name="J. Gen. Appl. Microbiol.">
        <title>Draft genome sequencing of the enigmatic basidiomycete Mixia osmundae.</title>
        <authorList>
            <person name="Nishida H."/>
            <person name="Nagatsuka Y."/>
            <person name="Sugiyama J."/>
        </authorList>
    </citation>
    <scope>NUCLEOTIDE SEQUENCE [LARGE SCALE GENOMIC DNA]</scope>
    <source>
        <strain evidence="4">CBS 9802 / IAM 14324 / JCM 22182 / KY 12970</strain>
    </source>
</reference>
<evidence type="ECO:0000256" key="1">
    <source>
        <dbReference type="SAM" id="MobiDB-lite"/>
    </source>
</evidence>
<keyword evidence="2" id="KW-0812">Transmembrane</keyword>
<gene>
    <name evidence="3" type="primary">Mo05908</name>
    <name evidence="3" type="ORF">E5Q_05908</name>
</gene>
<evidence type="ECO:0000313" key="3">
    <source>
        <dbReference type="EMBL" id="GAA99215.1"/>
    </source>
</evidence>
<evidence type="ECO:0000313" key="4">
    <source>
        <dbReference type="Proteomes" id="UP000009131"/>
    </source>
</evidence>
<keyword evidence="4" id="KW-1185">Reference proteome</keyword>
<dbReference type="HOGENOM" id="CLU_151425_0_0_1"/>
<reference evidence="3 4" key="2">
    <citation type="journal article" date="2012" name="Open Biol.">
        <title>Characteristics of nucleosomes and linker DNA regions on the genome of the basidiomycete Mixia osmundae revealed by mono- and dinucleosome mapping.</title>
        <authorList>
            <person name="Nishida H."/>
            <person name="Kondo S."/>
            <person name="Matsumoto T."/>
            <person name="Suzuki Y."/>
            <person name="Yoshikawa H."/>
            <person name="Taylor T.D."/>
            <person name="Sugiyama J."/>
        </authorList>
    </citation>
    <scope>NUCLEOTIDE SEQUENCE [LARGE SCALE GENOMIC DNA]</scope>
    <source>
        <strain evidence="4">CBS 9802 / IAM 14324 / JCM 22182 / KY 12970</strain>
    </source>
</reference>
<dbReference type="eggNOG" id="ENOG502R7PD">
    <property type="taxonomic scope" value="Eukaryota"/>
</dbReference>
<keyword evidence="2" id="KW-0472">Membrane</keyword>
<dbReference type="InParanoid" id="G7E996"/>
<feature type="compositionally biased region" description="Polar residues" evidence="1">
    <location>
        <begin position="1"/>
        <end position="21"/>
    </location>
</feature>
<sequence length="142" mass="15841">MHRPRQLSSALRAQTRHQSTIARMRPPPGYASPARAHLDSDRPALPGAPVEPNYAQPIGPDFRDPTRRKKPVSVISFVLCVSIAIYGALFVDWGPQEHCFSPLRRTVDSFTAGFTTLSAKDRRILDALDKTKRPEPSEPSLR</sequence>
<feature type="region of interest" description="Disordered" evidence="1">
    <location>
        <begin position="1"/>
        <end position="67"/>
    </location>
</feature>
<dbReference type="OrthoDB" id="192748at2759"/>
<evidence type="ECO:0000256" key="2">
    <source>
        <dbReference type="SAM" id="Phobius"/>
    </source>
</evidence>
<dbReference type="Proteomes" id="UP000009131">
    <property type="component" value="Unassembled WGS sequence"/>
</dbReference>
<feature type="transmembrane region" description="Helical" evidence="2">
    <location>
        <begin position="72"/>
        <end position="91"/>
    </location>
</feature>
<organism evidence="3 4">
    <name type="scientific">Mixia osmundae (strain CBS 9802 / IAM 14324 / JCM 22182 / KY 12970)</name>
    <dbReference type="NCBI Taxonomy" id="764103"/>
    <lineage>
        <taxon>Eukaryota</taxon>
        <taxon>Fungi</taxon>
        <taxon>Dikarya</taxon>
        <taxon>Basidiomycota</taxon>
        <taxon>Pucciniomycotina</taxon>
        <taxon>Mixiomycetes</taxon>
        <taxon>Mixiales</taxon>
        <taxon>Mixiaceae</taxon>
        <taxon>Mixia</taxon>
    </lineage>
</organism>
<evidence type="ECO:0008006" key="5">
    <source>
        <dbReference type="Google" id="ProtNLM"/>
    </source>
</evidence>
<accession>G7E996</accession>
<dbReference type="EMBL" id="BABT02000220">
    <property type="protein sequence ID" value="GAA99215.1"/>
    <property type="molecule type" value="Genomic_DNA"/>
</dbReference>
<name>G7E996_MIXOS</name>
<dbReference type="STRING" id="764103.G7E996"/>
<keyword evidence="2" id="KW-1133">Transmembrane helix</keyword>
<comment type="caution">
    <text evidence="3">The sequence shown here is derived from an EMBL/GenBank/DDBJ whole genome shotgun (WGS) entry which is preliminary data.</text>
</comment>
<protein>
    <recommendedName>
        <fullName evidence="5">Transmembrane protein</fullName>
    </recommendedName>
</protein>